<feature type="transmembrane region" description="Helical" evidence="10">
    <location>
        <begin position="492"/>
        <end position="513"/>
    </location>
</feature>
<feature type="transmembrane region" description="Helical" evidence="10">
    <location>
        <begin position="192"/>
        <end position="211"/>
    </location>
</feature>
<gene>
    <name evidence="11" type="ORF">GN958_ATG12846</name>
</gene>
<evidence type="ECO:0000256" key="7">
    <source>
        <dbReference type="ARBA" id="ARBA00022824"/>
    </source>
</evidence>
<feature type="transmembrane region" description="Helical" evidence="10">
    <location>
        <begin position="352"/>
        <end position="370"/>
    </location>
</feature>
<evidence type="ECO:0000256" key="8">
    <source>
        <dbReference type="ARBA" id="ARBA00022989"/>
    </source>
</evidence>
<feature type="transmembrane region" description="Helical" evidence="10">
    <location>
        <begin position="412"/>
        <end position="437"/>
    </location>
</feature>
<sequence>IRLKFASQNVDHISFSDMALTHTSSTLVQQSMSAGAEASLLQRGLQFLEENDEKRSGALLVWLLLVLARWIVGLHSYSGEHTPPMFGDYEAQRHWMEITINLPVSDWYFNTTSNDLLYWGLDYPPLTAYVSYLFGRAAHITEPAMVELTSSRGYESATSKVFMRTSVLLCDVALFIPAIYAMSRAIYGNEQWSRRMAFMLLVLLQPAILLIDHGHFQYNNVCLGFTALGVALILQGHEFLGSICYCLALNFKQMALYYAPAFGVFLLARCLYRKMCIFHLLKLAVAVIATFVLMWFPLCVYSSPKETCVSTVAQVVHRIFPFGRGLFEDKVANFWCIADFVLKIRRHVTPALQMRLCTVMTFIGFSPSIIDLLRRKPTNLRFVLSLAICSLSFFLFSFQVHEKTILLPLLPISFLFAHNALLSGWFSVLSTFSMYFLLKKDGLILPYIVLQLAYVGVAVAPFLTSGTSRYLHVQQHELAPGYKQDGSAHPLVRAYVMISMVGIVVIHAAQVWVTPPARYPHIHDYVFAAYSCGHFLLVLAYLTYWQWAAETQSEKTKKE</sequence>
<feature type="transmembrane region" description="Helical" evidence="10">
    <location>
        <begin position="161"/>
        <end position="180"/>
    </location>
</feature>
<keyword evidence="4 10" id="KW-0328">Glycosyltransferase</keyword>
<comment type="pathway">
    <text evidence="2 10">Protein modification; protein glycosylation.</text>
</comment>
<proteinExistence type="inferred from homology"/>
<evidence type="ECO:0000256" key="10">
    <source>
        <dbReference type="RuleBase" id="RU363110"/>
    </source>
</evidence>
<keyword evidence="7 10" id="KW-0256">Endoplasmic reticulum</keyword>
<evidence type="ECO:0000256" key="4">
    <source>
        <dbReference type="ARBA" id="ARBA00022676"/>
    </source>
</evidence>
<dbReference type="EMBL" id="JAACNO010001745">
    <property type="protein sequence ID" value="KAF4137893.1"/>
    <property type="molecule type" value="Genomic_DNA"/>
</dbReference>
<evidence type="ECO:0000256" key="1">
    <source>
        <dbReference type="ARBA" id="ARBA00004477"/>
    </source>
</evidence>
<evidence type="ECO:0000256" key="2">
    <source>
        <dbReference type="ARBA" id="ARBA00004922"/>
    </source>
</evidence>
<dbReference type="GO" id="GO:0005789">
    <property type="term" value="C:endoplasmic reticulum membrane"/>
    <property type="evidence" value="ECO:0007669"/>
    <property type="project" value="UniProtKB-SubCell"/>
</dbReference>
<dbReference type="Pfam" id="PF03155">
    <property type="entry name" value="Alg6_Alg8"/>
    <property type="match status" value="1"/>
</dbReference>
<keyword evidence="9 10" id="KW-0472">Membrane</keyword>
<organism evidence="11 12">
    <name type="scientific">Phytophthora infestans</name>
    <name type="common">Potato late blight agent</name>
    <name type="synonym">Botrytis infestans</name>
    <dbReference type="NCBI Taxonomy" id="4787"/>
    <lineage>
        <taxon>Eukaryota</taxon>
        <taxon>Sar</taxon>
        <taxon>Stramenopiles</taxon>
        <taxon>Oomycota</taxon>
        <taxon>Peronosporomycetes</taxon>
        <taxon>Peronosporales</taxon>
        <taxon>Peronosporaceae</taxon>
        <taxon>Phytophthora</taxon>
    </lineage>
</organism>
<evidence type="ECO:0000256" key="6">
    <source>
        <dbReference type="ARBA" id="ARBA00022692"/>
    </source>
</evidence>
<feature type="transmembrane region" description="Helical" evidence="10">
    <location>
        <begin position="255"/>
        <end position="272"/>
    </location>
</feature>
<dbReference type="InterPro" id="IPR004856">
    <property type="entry name" value="Glyco_trans_ALG6/ALG8"/>
</dbReference>
<accession>A0A8S9UBN4</accession>
<feature type="transmembrane region" description="Helical" evidence="10">
    <location>
        <begin position="218"/>
        <end position="235"/>
    </location>
</feature>
<evidence type="ECO:0000313" key="12">
    <source>
        <dbReference type="Proteomes" id="UP000704712"/>
    </source>
</evidence>
<dbReference type="AlphaFoldDB" id="A0A8S9UBN4"/>
<dbReference type="PANTHER" id="PTHR12413:SF1">
    <property type="entry name" value="DOLICHYL PYROPHOSPHATE MAN9GLCNAC2 ALPHA-1,3-GLUCOSYLTRANSFERASE"/>
    <property type="match status" value="1"/>
</dbReference>
<comment type="caution">
    <text evidence="11">The sequence shown here is derived from an EMBL/GenBank/DDBJ whole genome shotgun (WGS) entry which is preliminary data.</text>
</comment>
<keyword evidence="5 10" id="KW-0808">Transferase</keyword>
<feature type="transmembrane region" description="Helical" evidence="10">
    <location>
        <begin position="382"/>
        <end position="400"/>
    </location>
</feature>
<dbReference type="PANTHER" id="PTHR12413">
    <property type="entry name" value="DOLICHYL GLYCOSYLTRANSFERASE"/>
    <property type="match status" value="1"/>
</dbReference>
<evidence type="ECO:0000256" key="3">
    <source>
        <dbReference type="ARBA" id="ARBA00008715"/>
    </source>
</evidence>
<dbReference type="EC" id="2.4.1.-" evidence="10"/>
<reference evidence="11" key="1">
    <citation type="submission" date="2020-03" db="EMBL/GenBank/DDBJ databases">
        <title>Hybrid Assembly of Korean Phytophthora infestans isolates.</title>
        <authorList>
            <person name="Prokchorchik M."/>
            <person name="Lee Y."/>
            <person name="Seo J."/>
            <person name="Cho J.-H."/>
            <person name="Park Y.-E."/>
            <person name="Jang D.-C."/>
            <person name="Im J.-S."/>
            <person name="Choi J.-G."/>
            <person name="Park H.-J."/>
            <person name="Lee G.-B."/>
            <person name="Lee Y.-G."/>
            <person name="Hong S.-Y."/>
            <person name="Cho K."/>
            <person name="Sohn K.H."/>
        </authorList>
    </citation>
    <scope>NUCLEOTIDE SEQUENCE</scope>
    <source>
        <strain evidence="11">KR_2_A2</strain>
    </source>
</reference>
<dbReference type="Proteomes" id="UP000704712">
    <property type="component" value="Unassembled WGS sequence"/>
</dbReference>
<feature type="non-terminal residue" evidence="11">
    <location>
        <position position="559"/>
    </location>
</feature>
<evidence type="ECO:0000256" key="5">
    <source>
        <dbReference type="ARBA" id="ARBA00022679"/>
    </source>
</evidence>
<feature type="transmembrane region" description="Helical" evidence="10">
    <location>
        <begin position="525"/>
        <end position="547"/>
    </location>
</feature>
<name>A0A8S9UBN4_PHYIN</name>
<evidence type="ECO:0000256" key="9">
    <source>
        <dbReference type="ARBA" id="ARBA00023136"/>
    </source>
</evidence>
<feature type="transmembrane region" description="Helical" evidence="10">
    <location>
        <begin position="279"/>
        <end position="296"/>
    </location>
</feature>
<comment type="similarity">
    <text evidence="3 10">Belongs to the ALG6/ALG8 glucosyltransferase family.</text>
</comment>
<keyword evidence="6 10" id="KW-0812">Transmembrane</keyword>
<comment type="subcellular location">
    <subcellularLocation>
        <location evidence="1 10">Endoplasmic reticulum membrane</location>
        <topology evidence="1 10">Multi-pass membrane protein</topology>
    </subcellularLocation>
</comment>
<dbReference type="GO" id="GO:0042281">
    <property type="term" value="F:dolichyl pyrophosphate Man9GlcNAc2 alpha-1,3-glucosyltransferase activity"/>
    <property type="evidence" value="ECO:0007669"/>
    <property type="project" value="TreeGrafter"/>
</dbReference>
<keyword evidence="8 10" id="KW-1133">Transmembrane helix</keyword>
<evidence type="ECO:0000313" key="11">
    <source>
        <dbReference type="EMBL" id="KAF4137893.1"/>
    </source>
</evidence>
<protein>
    <recommendedName>
        <fullName evidence="10">Alpha-1,3-glucosyltransferase</fullName>
        <ecNumber evidence="10">2.4.1.-</ecNumber>
    </recommendedName>
</protein>
<feature type="transmembrane region" description="Helical" evidence="10">
    <location>
        <begin position="444"/>
        <end position="463"/>
    </location>
</feature>